<evidence type="ECO:0000256" key="5">
    <source>
        <dbReference type="SAM" id="MobiDB-lite"/>
    </source>
</evidence>
<dbReference type="Pfam" id="PF01812">
    <property type="entry name" value="5-FTHF_cyc-lig"/>
    <property type="match status" value="1"/>
</dbReference>
<dbReference type="PANTHER" id="PTHR23407:SF1">
    <property type="entry name" value="5-FORMYLTETRAHYDROFOLATE CYCLO-LIGASE"/>
    <property type="match status" value="1"/>
</dbReference>
<evidence type="ECO:0000313" key="6">
    <source>
        <dbReference type="EMBL" id="RZU31118.1"/>
    </source>
</evidence>
<dbReference type="GO" id="GO:0035999">
    <property type="term" value="P:tetrahydrofolate interconversion"/>
    <property type="evidence" value="ECO:0007669"/>
    <property type="project" value="TreeGrafter"/>
</dbReference>
<proteinExistence type="inferred from homology"/>
<evidence type="ECO:0000256" key="3">
    <source>
        <dbReference type="ARBA" id="ARBA00022840"/>
    </source>
</evidence>
<dbReference type="InterPro" id="IPR024185">
    <property type="entry name" value="FTHF_cligase-like_sf"/>
</dbReference>
<dbReference type="GO" id="GO:0005524">
    <property type="term" value="F:ATP binding"/>
    <property type="evidence" value="ECO:0007669"/>
    <property type="project" value="UniProtKB-KW"/>
</dbReference>
<dbReference type="GO" id="GO:0009396">
    <property type="term" value="P:folic acid-containing compound biosynthetic process"/>
    <property type="evidence" value="ECO:0007669"/>
    <property type="project" value="TreeGrafter"/>
</dbReference>
<dbReference type="Proteomes" id="UP000292507">
    <property type="component" value="Unassembled WGS sequence"/>
</dbReference>
<keyword evidence="4" id="KW-0479">Metal-binding</keyword>
<dbReference type="InterPro" id="IPR037171">
    <property type="entry name" value="NagB/RpiA_transferase-like"/>
</dbReference>
<evidence type="ECO:0000256" key="1">
    <source>
        <dbReference type="ARBA" id="ARBA00010638"/>
    </source>
</evidence>
<feature type="region of interest" description="Disordered" evidence="5">
    <location>
        <begin position="1"/>
        <end position="71"/>
    </location>
</feature>
<keyword evidence="7" id="KW-1185">Reference proteome</keyword>
<gene>
    <name evidence="6" type="ORF">BKA19_0766</name>
</gene>
<organism evidence="6 7">
    <name type="scientific">Blastococcus saxobsidens</name>
    <dbReference type="NCBI Taxonomy" id="138336"/>
    <lineage>
        <taxon>Bacteria</taxon>
        <taxon>Bacillati</taxon>
        <taxon>Actinomycetota</taxon>
        <taxon>Actinomycetes</taxon>
        <taxon>Geodermatophilales</taxon>
        <taxon>Geodermatophilaceae</taxon>
        <taxon>Blastococcus</taxon>
    </lineage>
</organism>
<dbReference type="EC" id="6.3.3.2" evidence="4"/>
<keyword evidence="4" id="KW-0460">Magnesium</keyword>
<keyword evidence="3 4" id="KW-0067">ATP-binding</keyword>
<dbReference type="AlphaFoldDB" id="A0A4Q7Y3J9"/>
<protein>
    <recommendedName>
        <fullName evidence="4">5-formyltetrahydrofolate cyclo-ligase</fullName>
        <ecNumber evidence="4">6.3.3.2</ecNumber>
    </recommendedName>
</protein>
<dbReference type="NCBIfam" id="TIGR02727">
    <property type="entry name" value="MTHFS_bact"/>
    <property type="match status" value="1"/>
</dbReference>
<comment type="caution">
    <text evidence="6">The sequence shown here is derived from an EMBL/GenBank/DDBJ whole genome shotgun (WGS) entry which is preliminary data.</text>
</comment>
<comment type="cofactor">
    <cofactor evidence="4">
        <name>Mg(2+)</name>
        <dbReference type="ChEBI" id="CHEBI:18420"/>
    </cofactor>
</comment>
<evidence type="ECO:0000313" key="7">
    <source>
        <dbReference type="Proteomes" id="UP000292507"/>
    </source>
</evidence>
<dbReference type="SUPFAM" id="SSF100950">
    <property type="entry name" value="NagB/RpiA/CoA transferase-like"/>
    <property type="match status" value="1"/>
</dbReference>
<comment type="similarity">
    <text evidence="1 4">Belongs to the 5-formyltetrahydrofolate cyclo-ligase family.</text>
</comment>
<dbReference type="GO" id="GO:0046872">
    <property type="term" value="F:metal ion binding"/>
    <property type="evidence" value="ECO:0007669"/>
    <property type="project" value="UniProtKB-KW"/>
</dbReference>
<keyword evidence="2 4" id="KW-0547">Nucleotide-binding</keyword>
<dbReference type="GO" id="GO:0030272">
    <property type="term" value="F:5-formyltetrahydrofolate cyclo-ligase activity"/>
    <property type="evidence" value="ECO:0007669"/>
    <property type="project" value="UniProtKB-EC"/>
</dbReference>
<keyword evidence="6" id="KW-0436">Ligase</keyword>
<accession>A0A4Q7Y3J9</accession>
<name>A0A4Q7Y3J9_9ACTN</name>
<dbReference type="PANTHER" id="PTHR23407">
    <property type="entry name" value="ATPASE INHIBITOR/5-FORMYLTETRAHYDROFOLATE CYCLO-LIGASE"/>
    <property type="match status" value="1"/>
</dbReference>
<dbReference type="Gene3D" id="3.40.50.10420">
    <property type="entry name" value="NagB/RpiA/CoA transferase-like"/>
    <property type="match status" value="1"/>
</dbReference>
<evidence type="ECO:0000256" key="2">
    <source>
        <dbReference type="ARBA" id="ARBA00022741"/>
    </source>
</evidence>
<sequence length="263" mass="27562">MAGYRRAGQHVRMPLRARLPIPKEDAVPDLTDSSAPGPPRAEASGPPFPADHVGSLPRRGAGPGAWEPVTDDPAAAKATLRAGFLARRVARPENERAAAADAIADVLVARLTGVRTLAAFVPDPTEPGHGRIPAAFAGLGARVLLPVVPAQGRQLDWAVDTGRHEPGRFGLMEPGGPRLDATAIGAADVVVVPALVVDRAGIRLGRGGGYYDRALVHARPDALLVTLAFDDEVVDELPAEEHDRPVDAVVTPSGWLDLPGRSR</sequence>
<comment type="catalytic activity">
    <reaction evidence="4">
        <text>(6S)-5-formyl-5,6,7,8-tetrahydrofolate + ATP = (6R)-5,10-methenyltetrahydrofolate + ADP + phosphate</text>
        <dbReference type="Rhea" id="RHEA:10488"/>
        <dbReference type="ChEBI" id="CHEBI:30616"/>
        <dbReference type="ChEBI" id="CHEBI:43474"/>
        <dbReference type="ChEBI" id="CHEBI:57455"/>
        <dbReference type="ChEBI" id="CHEBI:57457"/>
        <dbReference type="ChEBI" id="CHEBI:456216"/>
        <dbReference type="EC" id="6.3.3.2"/>
    </reaction>
</comment>
<dbReference type="InterPro" id="IPR002698">
    <property type="entry name" value="FTHF_cligase"/>
</dbReference>
<reference evidence="6 7" key="1">
    <citation type="submission" date="2019-02" db="EMBL/GenBank/DDBJ databases">
        <title>Sequencing the genomes of 1000 actinobacteria strains.</title>
        <authorList>
            <person name="Klenk H.-P."/>
        </authorList>
    </citation>
    <scope>NUCLEOTIDE SEQUENCE [LARGE SCALE GENOMIC DNA]</scope>
    <source>
        <strain evidence="6 7">DSM 44509</strain>
    </source>
</reference>
<evidence type="ECO:0000256" key="4">
    <source>
        <dbReference type="RuleBase" id="RU361279"/>
    </source>
</evidence>
<dbReference type="EMBL" id="SHKV01000001">
    <property type="protein sequence ID" value="RZU31118.1"/>
    <property type="molecule type" value="Genomic_DNA"/>
</dbReference>